<evidence type="ECO:0000313" key="2">
    <source>
        <dbReference type="EMBL" id="RKQ70116.1"/>
    </source>
</evidence>
<dbReference type="Proteomes" id="UP000277424">
    <property type="component" value="Unassembled WGS sequence"/>
</dbReference>
<dbReference type="RefSeq" id="WP_121219703.1">
    <property type="nucleotide sequence ID" value="NZ_RBIG01000002.1"/>
</dbReference>
<sequence>MSKRDDAASADNQRQASAALFDIAALETVGTDVMTVRHPVTGAATDWKWTIAGPGHPVAEALRAEFEREQADRQRRIEMARVNGKKWKGDDEDPAETDRRHNQRAAKRVLEWTAVTVDGAPFPCTPENVMRIATEPRWRRVWGQFIEYLVDEKSFTKSSASS</sequence>
<evidence type="ECO:0000256" key="1">
    <source>
        <dbReference type="SAM" id="MobiDB-lite"/>
    </source>
</evidence>
<organism evidence="2 3">
    <name type="scientific">Oceanibaculum indicum</name>
    <dbReference type="NCBI Taxonomy" id="526216"/>
    <lineage>
        <taxon>Bacteria</taxon>
        <taxon>Pseudomonadati</taxon>
        <taxon>Pseudomonadota</taxon>
        <taxon>Alphaproteobacteria</taxon>
        <taxon>Rhodospirillales</taxon>
        <taxon>Oceanibaculaceae</taxon>
        <taxon>Oceanibaculum</taxon>
    </lineage>
</organism>
<accession>A0A420WGM5</accession>
<dbReference type="OrthoDB" id="7947538at2"/>
<reference evidence="2 3" key="1">
    <citation type="submission" date="2018-10" db="EMBL/GenBank/DDBJ databases">
        <title>Comparative analysis of microorganisms from saline springs in Andes Mountain Range, Colombia.</title>
        <authorList>
            <person name="Rubin E."/>
        </authorList>
    </citation>
    <scope>NUCLEOTIDE SEQUENCE [LARGE SCALE GENOMIC DNA]</scope>
    <source>
        <strain evidence="2 3">USBA 36</strain>
    </source>
</reference>
<dbReference type="AlphaFoldDB" id="A0A420WGM5"/>
<comment type="caution">
    <text evidence="2">The sequence shown here is derived from an EMBL/GenBank/DDBJ whole genome shotgun (WGS) entry which is preliminary data.</text>
</comment>
<dbReference type="EMBL" id="RBIG01000002">
    <property type="protein sequence ID" value="RKQ70116.1"/>
    <property type="molecule type" value="Genomic_DNA"/>
</dbReference>
<evidence type="ECO:0000313" key="3">
    <source>
        <dbReference type="Proteomes" id="UP000277424"/>
    </source>
</evidence>
<protein>
    <submittedName>
        <fullName evidence="2">Uncharacterized protein</fullName>
    </submittedName>
</protein>
<gene>
    <name evidence="2" type="ORF">BCL74_2056</name>
</gene>
<proteinExistence type="predicted"/>
<feature type="region of interest" description="Disordered" evidence="1">
    <location>
        <begin position="77"/>
        <end position="104"/>
    </location>
</feature>
<name>A0A420WGM5_9PROT</name>